<proteinExistence type="predicted"/>
<sequence length="377" mass="40123">MEPHVNIGRTIARERRRAGVTQEALAAHLGVSKAAVSKWELGLSLPDVALLPRIAAYFSLTLDELFDWRARLSEEEAAEVFARVCAEGRADVSAARESLRRAVSEHFSDWNLLLMMSSLLTTWSAMAEQDEDAQDMRAEAGELLDRVLAGADDPGTIALARQAKATALFSAGDVEGATALLEPLVRRGDDAPAMMLLASCYRRLGREGEAAELLQSRRLAAGLLVVNSLLQEIGTSDDAAFVLAAADAARAVSSALAIEDVNPLLPVTLEAEVADALLRAGEKDEALAALERALDAAERLAAGGPAPSPSPLLSRALAALDPERHGAAWAEHKRAQLDEARAAACAALVERLSDSSWEALAAGERLESLRSRAASWQ</sequence>
<dbReference type="PROSITE" id="PS50943">
    <property type="entry name" value="HTH_CROC1"/>
    <property type="match status" value="1"/>
</dbReference>
<dbReference type="Pfam" id="PF01381">
    <property type="entry name" value="HTH_3"/>
    <property type="match status" value="1"/>
</dbReference>
<dbReference type="InterPro" id="IPR001387">
    <property type="entry name" value="Cro/C1-type_HTH"/>
</dbReference>
<comment type="caution">
    <text evidence="3">The sequence shown here is derived from an EMBL/GenBank/DDBJ whole genome shotgun (WGS) entry which is preliminary data.</text>
</comment>
<dbReference type="CDD" id="cd00093">
    <property type="entry name" value="HTH_XRE"/>
    <property type="match status" value="1"/>
</dbReference>
<reference evidence="3" key="2">
    <citation type="submission" date="2021-04" db="EMBL/GenBank/DDBJ databases">
        <authorList>
            <person name="Gilroy R."/>
        </authorList>
    </citation>
    <scope>NUCLEOTIDE SEQUENCE</scope>
    <source>
        <strain evidence="3">ChiHjej12B11-14209</strain>
    </source>
</reference>
<feature type="domain" description="HTH cro/C1-type" evidence="2">
    <location>
        <begin position="11"/>
        <end position="65"/>
    </location>
</feature>
<protein>
    <submittedName>
        <fullName evidence="3">Helix-turn-helix domain-containing protein</fullName>
    </submittedName>
</protein>
<evidence type="ECO:0000313" key="4">
    <source>
        <dbReference type="Proteomes" id="UP000824062"/>
    </source>
</evidence>
<reference evidence="3" key="1">
    <citation type="journal article" date="2021" name="PeerJ">
        <title>Extensive microbial diversity within the chicken gut microbiome revealed by metagenomics and culture.</title>
        <authorList>
            <person name="Gilroy R."/>
            <person name="Ravi A."/>
            <person name="Getino M."/>
            <person name="Pursley I."/>
            <person name="Horton D.L."/>
            <person name="Alikhan N.F."/>
            <person name="Baker D."/>
            <person name="Gharbi K."/>
            <person name="Hall N."/>
            <person name="Watson M."/>
            <person name="Adriaenssens E.M."/>
            <person name="Foster-Nyarko E."/>
            <person name="Jarju S."/>
            <person name="Secka A."/>
            <person name="Antonio M."/>
            <person name="Oren A."/>
            <person name="Chaudhuri R.R."/>
            <person name="La Ragione R."/>
            <person name="Hildebrand F."/>
            <person name="Pallen M.J."/>
        </authorList>
    </citation>
    <scope>NUCLEOTIDE SEQUENCE</scope>
    <source>
        <strain evidence="3">ChiHjej12B11-14209</strain>
    </source>
</reference>
<name>A0A9D2EZ99_9ACTN</name>
<accession>A0A9D2EZ99</accession>
<dbReference type="SUPFAM" id="SSF48452">
    <property type="entry name" value="TPR-like"/>
    <property type="match status" value="1"/>
</dbReference>
<dbReference type="PANTHER" id="PTHR46558">
    <property type="entry name" value="TRACRIPTIONAL REGULATORY PROTEIN-RELATED-RELATED"/>
    <property type="match status" value="1"/>
</dbReference>
<evidence type="ECO:0000259" key="2">
    <source>
        <dbReference type="PROSITE" id="PS50943"/>
    </source>
</evidence>
<keyword evidence="1" id="KW-0238">DNA-binding</keyword>
<dbReference type="SUPFAM" id="SSF47413">
    <property type="entry name" value="lambda repressor-like DNA-binding domains"/>
    <property type="match status" value="1"/>
</dbReference>
<dbReference type="EMBL" id="DXBM01000053">
    <property type="protein sequence ID" value="HIZ46669.1"/>
    <property type="molecule type" value="Genomic_DNA"/>
</dbReference>
<evidence type="ECO:0000313" key="3">
    <source>
        <dbReference type="EMBL" id="HIZ46669.1"/>
    </source>
</evidence>
<evidence type="ECO:0000256" key="1">
    <source>
        <dbReference type="ARBA" id="ARBA00023125"/>
    </source>
</evidence>
<dbReference type="InterPro" id="IPR010982">
    <property type="entry name" value="Lambda_DNA-bd_dom_sf"/>
</dbReference>
<organism evidence="3 4">
    <name type="scientific">Candidatus Olsenella pullistercoris</name>
    <dbReference type="NCBI Taxonomy" id="2838712"/>
    <lineage>
        <taxon>Bacteria</taxon>
        <taxon>Bacillati</taxon>
        <taxon>Actinomycetota</taxon>
        <taxon>Coriobacteriia</taxon>
        <taxon>Coriobacteriales</taxon>
        <taxon>Atopobiaceae</taxon>
        <taxon>Olsenella</taxon>
    </lineage>
</organism>
<gene>
    <name evidence="3" type="ORF">IAA19_06590</name>
</gene>
<dbReference type="Proteomes" id="UP000824062">
    <property type="component" value="Unassembled WGS sequence"/>
</dbReference>
<dbReference type="PANTHER" id="PTHR46558:SF11">
    <property type="entry name" value="HTH-TYPE TRANSCRIPTIONAL REGULATOR XRE"/>
    <property type="match status" value="1"/>
</dbReference>
<dbReference type="AlphaFoldDB" id="A0A9D2EZ99"/>
<dbReference type="InterPro" id="IPR011990">
    <property type="entry name" value="TPR-like_helical_dom_sf"/>
</dbReference>
<dbReference type="GO" id="GO:0003677">
    <property type="term" value="F:DNA binding"/>
    <property type="evidence" value="ECO:0007669"/>
    <property type="project" value="UniProtKB-KW"/>
</dbReference>
<dbReference type="Gene3D" id="1.25.40.10">
    <property type="entry name" value="Tetratricopeptide repeat domain"/>
    <property type="match status" value="1"/>
</dbReference>
<dbReference type="SMART" id="SM00530">
    <property type="entry name" value="HTH_XRE"/>
    <property type="match status" value="1"/>
</dbReference>
<dbReference type="Gene3D" id="1.10.260.40">
    <property type="entry name" value="lambda repressor-like DNA-binding domains"/>
    <property type="match status" value="1"/>
</dbReference>